<evidence type="ECO:0000313" key="2">
    <source>
        <dbReference type="EMBL" id="KXO10050.1"/>
    </source>
</evidence>
<feature type="compositionally biased region" description="Polar residues" evidence="1">
    <location>
        <begin position="196"/>
        <end position="205"/>
    </location>
</feature>
<dbReference type="PATRIC" id="fig|1306954.6.peg.3980"/>
<proteinExistence type="predicted"/>
<evidence type="ECO:0008006" key="4">
    <source>
        <dbReference type="Google" id="ProtNLM"/>
    </source>
</evidence>
<keyword evidence="3" id="KW-1185">Reference proteome</keyword>
<accession>A0A137SCA0</accession>
<dbReference type="Proteomes" id="UP000070282">
    <property type="component" value="Unassembled WGS sequence"/>
</dbReference>
<organism evidence="2 3">
    <name type="scientific">Marinobacter excellens LAMA 842</name>
    <dbReference type="NCBI Taxonomy" id="1306954"/>
    <lineage>
        <taxon>Bacteria</taxon>
        <taxon>Pseudomonadati</taxon>
        <taxon>Pseudomonadota</taxon>
        <taxon>Gammaproteobacteria</taxon>
        <taxon>Pseudomonadales</taxon>
        <taxon>Marinobacteraceae</taxon>
        <taxon>Marinobacter</taxon>
    </lineage>
</organism>
<evidence type="ECO:0000256" key="1">
    <source>
        <dbReference type="SAM" id="MobiDB-lite"/>
    </source>
</evidence>
<evidence type="ECO:0000313" key="3">
    <source>
        <dbReference type="Proteomes" id="UP000070282"/>
    </source>
</evidence>
<sequence>MNITDEVLSAFLDNELSEPEMNAVRDQIALDPALADRLAELASVDAELQRHYGAIDQQPMPDGVTQLLAQAAPENRPDNVVAFPWWRRLKEHSGKAVAAAVVAGFAMTQWLGSPAVDDPAWPSIAQALEQKPSGQAYEVGSDATVMPRLTFRSQAGDWCRQFRVDQPASSSENVACRDASGTWQAVAHAEVEPHQPGQTYQTASGGQAMDDTLDQLMAGPALSPQDEQQLLQDGWDSP</sequence>
<gene>
    <name evidence="2" type="ORF">J122_2003</name>
</gene>
<name>A0A137SCA0_9GAMM</name>
<dbReference type="RefSeq" id="WP_061332050.1">
    <property type="nucleotide sequence ID" value="NZ_LOCO01000008.1"/>
</dbReference>
<reference evidence="3" key="1">
    <citation type="submission" date="2015-12" db="EMBL/GenBank/DDBJ databases">
        <authorList>
            <person name="Lima A."/>
            <person name="Farahani Zayas N."/>
            <person name="Castro Da Silva M.A."/>
            <person name="Cabral A."/>
            <person name="Pessatti M.L."/>
        </authorList>
    </citation>
    <scope>NUCLEOTIDE SEQUENCE [LARGE SCALE GENOMIC DNA]</scope>
    <source>
        <strain evidence="3">LAMA 842</strain>
    </source>
</reference>
<feature type="region of interest" description="Disordered" evidence="1">
    <location>
        <begin position="193"/>
        <end position="238"/>
    </location>
</feature>
<comment type="caution">
    <text evidence="2">The sequence shown here is derived from an EMBL/GenBank/DDBJ whole genome shotgun (WGS) entry which is preliminary data.</text>
</comment>
<dbReference type="EMBL" id="LOCO01000008">
    <property type="protein sequence ID" value="KXO10050.1"/>
    <property type="molecule type" value="Genomic_DNA"/>
</dbReference>
<protein>
    <recommendedName>
        <fullName evidence="4">Zinc-finger domain-containing protein</fullName>
    </recommendedName>
</protein>
<dbReference type="AlphaFoldDB" id="A0A137SCA0"/>